<feature type="domain" description="BED-type" evidence="7">
    <location>
        <begin position="46"/>
        <end position="87"/>
    </location>
</feature>
<evidence type="ECO:0000259" key="7">
    <source>
        <dbReference type="Pfam" id="PF02892"/>
    </source>
</evidence>
<dbReference type="EMBL" id="JACGWN010000001">
    <property type="protein sequence ID" value="KAL0462328.1"/>
    <property type="molecule type" value="Genomic_DNA"/>
</dbReference>
<gene>
    <name evidence="8" type="ORF">Slati_0120400</name>
</gene>
<evidence type="ECO:0000256" key="5">
    <source>
        <dbReference type="ARBA" id="ARBA00023163"/>
    </source>
</evidence>
<dbReference type="InterPro" id="IPR052035">
    <property type="entry name" value="ZnF_BED_domain_contain"/>
</dbReference>
<reference evidence="8" key="1">
    <citation type="submission" date="2020-06" db="EMBL/GenBank/DDBJ databases">
        <authorList>
            <person name="Li T."/>
            <person name="Hu X."/>
            <person name="Zhang T."/>
            <person name="Song X."/>
            <person name="Zhang H."/>
            <person name="Dai N."/>
            <person name="Sheng W."/>
            <person name="Hou X."/>
            <person name="Wei L."/>
        </authorList>
    </citation>
    <scope>NUCLEOTIDE SEQUENCE</scope>
    <source>
        <strain evidence="8">KEN1</strain>
        <tissue evidence="8">Leaf</tissue>
    </source>
</reference>
<dbReference type="InterPro" id="IPR003656">
    <property type="entry name" value="Znf_BED"/>
</dbReference>
<evidence type="ECO:0000256" key="2">
    <source>
        <dbReference type="ARBA" id="ARBA00022771"/>
    </source>
</evidence>
<feature type="region of interest" description="Disordered" evidence="6">
    <location>
        <begin position="84"/>
        <end position="109"/>
    </location>
</feature>
<keyword evidence="3" id="KW-0862">Zinc</keyword>
<evidence type="ECO:0000256" key="1">
    <source>
        <dbReference type="ARBA" id="ARBA00022723"/>
    </source>
</evidence>
<evidence type="ECO:0000256" key="3">
    <source>
        <dbReference type="ARBA" id="ARBA00022833"/>
    </source>
</evidence>
<proteinExistence type="predicted"/>
<keyword evidence="2" id="KW-0863">Zinc-finger</keyword>
<evidence type="ECO:0000256" key="4">
    <source>
        <dbReference type="ARBA" id="ARBA00023015"/>
    </source>
</evidence>
<dbReference type="GO" id="GO:0003677">
    <property type="term" value="F:DNA binding"/>
    <property type="evidence" value="ECO:0007669"/>
    <property type="project" value="InterPro"/>
</dbReference>
<dbReference type="PANTHER" id="PTHR46481:SF7">
    <property type="entry name" value="ZINC FINGER BED DOMAIN-CONTAINING PROTEIN RICESLEEPER 2-LIKE"/>
    <property type="match status" value="1"/>
</dbReference>
<keyword evidence="4" id="KW-0805">Transcription regulation</keyword>
<dbReference type="InterPro" id="IPR012337">
    <property type="entry name" value="RNaseH-like_sf"/>
</dbReference>
<keyword evidence="1" id="KW-0479">Metal-binding</keyword>
<protein>
    <recommendedName>
        <fullName evidence="7">BED-type domain-containing protein</fullName>
    </recommendedName>
</protein>
<evidence type="ECO:0000256" key="6">
    <source>
        <dbReference type="SAM" id="MobiDB-lite"/>
    </source>
</evidence>
<dbReference type="SMART" id="SM00614">
    <property type="entry name" value="ZnF_BED"/>
    <property type="match status" value="1"/>
</dbReference>
<dbReference type="Pfam" id="PF02892">
    <property type="entry name" value="zf-BED"/>
    <property type="match status" value="1"/>
</dbReference>
<dbReference type="GO" id="GO:0008270">
    <property type="term" value="F:zinc ion binding"/>
    <property type="evidence" value="ECO:0007669"/>
    <property type="project" value="UniProtKB-KW"/>
</dbReference>
<feature type="compositionally biased region" description="Polar residues" evidence="6">
    <location>
        <begin position="94"/>
        <end position="103"/>
    </location>
</feature>
<dbReference type="PANTHER" id="PTHR46481">
    <property type="entry name" value="ZINC FINGER BED DOMAIN-CONTAINING PROTEIN 4"/>
    <property type="match status" value="1"/>
</dbReference>
<name>A0AAW2Y926_9LAMI</name>
<organism evidence="8">
    <name type="scientific">Sesamum latifolium</name>
    <dbReference type="NCBI Taxonomy" id="2727402"/>
    <lineage>
        <taxon>Eukaryota</taxon>
        <taxon>Viridiplantae</taxon>
        <taxon>Streptophyta</taxon>
        <taxon>Embryophyta</taxon>
        <taxon>Tracheophyta</taxon>
        <taxon>Spermatophyta</taxon>
        <taxon>Magnoliopsida</taxon>
        <taxon>eudicotyledons</taxon>
        <taxon>Gunneridae</taxon>
        <taxon>Pentapetalae</taxon>
        <taxon>asterids</taxon>
        <taxon>lamiids</taxon>
        <taxon>Lamiales</taxon>
        <taxon>Pedaliaceae</taxon>
        <taxon>Sesamum</taxon>
    </lineage>
</organism>
<sequence>MDPKSAAVMSGAIIPQIEPVDIGLGSVEKGSTILTAKPRKKTMTSVYLKYFETATDGKSRKCKFCGQSYSIATATGNLGRHLSNRHPGYDKIGDSSNSHTPQPVTVAKKPQAQVKVPAVELDHLNWVLIKWLLVASLPTSTLTEKWLINAFKFLNPSAELWSGKKFQTVLREVFRSMQESVRLTVEQVCSKVSVTLDFWTSYEQILYMSVTCQWIDENWSFQKVLLDICHIPSPCGGSEIYYALLKVLRLYNLETKILSCTHDNSPNALHACHTLKGDMDSQKWLRFAIFRVLLTH</sequence>
<dbReference type="SUPFAM" id="SSF53098">
    <property type="entry name" value="Ribonuclease H-like"/>
    <property type="match status" value="1"/>
</dbReference>
<reference evidence="8" key="2">
    <citation type="journal article" date="2024" name="Plant">
        <title>Genomic evolution and insights into agronomic trait innovations of Sesamum species.</title>
        <authorList>
            <person name="Miao H."/>
            <person name="Wang L."/>
            <person name="Qu L."/>
            <person name="Liu H."/>
            <person name="Sun Y."/>
            <person name="Le M."/>
            <person name="Wang Q."/>
            <person name="Wei S."/>
            <person name="Zheng Y."/>
            <person name="Lin W."/>
            <person name="Duan Y."/>
            <person name="Cao H."/>
            <person name="Xiong S."/>
            <person name="Wang X."/>
            <person name="Wei L."/>
            <person name="Li C."/>
            <person name="Ma Q."/>
            <person name="Ju M."/>
            <person name="Zhao R."/>
            <person name="Li G."/>
            <person name="Mu C."/>
            <person name="Tian Q."/>
            <person name="Mei H."/>
            <person name="Zhang T."/>
            <person name="Gao T."/>
            <person name="Zhang H."/>
        </authorList>
    </citation>
    <scope>NUCLEOTIDE SEQUENCE</scope>
    <source>
        <strain evidence="8">KEN1</strain>
    </source>
</reference>
<dbReference type="AlphaFoldDB" id="A0AAW2Y926"/>
<keyword evidence="5" id="KW-0804">Transcription</keyword>
<accession>A0AAW2Y926</accession>
<comment type="caution">
    <text evidence="8">The sequence shown here is derived from an EMBL/GenBank/DDBJ whole genome shotgun (WGS) entry which is preliminary data.</text>
</comment>
<evidence type="ECO:0000313" key="8">
    <source>
        <dbReference type="EMBL" id="KAL0462328.1"/>
    </source>
</evidence>